<dbReference type="Proteomes" id="UP000676336">
    <property type="component" value="Unassembled WGS sequence"/>
</dbReference>
<dbReference type="EMBL" id="CAJOBI010145089">
    <property type="protein sequence ID" value="CAF4785907.1"/>
    <property type="molecule type" value="Genomic_DNA"/>
</dbReference>
<dbReference type="GO" id="GO:0032230">
    <property type="term" value="P:positive regulation of synaptic transmission, GABAergic"/>
    <property type="evidence" value="ECO:0007669"/>
    <property type="project" value="TreeGrafter"/>
</dbReference>
<dbReference type="InterPro" id="IPR028823">
    <property type="entry name" value="NALCN"/>
</dbReference>
<sequence>MDLKGRIKLAQPLRTPPRPENNKFRSYVFDITQTKMFKK</sequence>
<evidence type="ECO:0000313" key="3">
    <source>
        <dbReference type="Proteomes" id="UP000676336"/>
    </source>
</evidence>
<evidence type="ECO:0000256" key="1">
    <source>
        <dbReference type="SAM" id="MobiDB-lite"/>
    </source>
</evidence>
<comment type="caution">
    <text evidence="2">The sequence shown here is derived from an EMBL/GenBank/DDBJ whole genome shotgun (WGS) entry which is preliminary data.</text>
</comment>
<feature type="non-terminal residue" evidence="2">
    <location>
        <position position="39"/>
    </location>
</feature>
<dbReference type="GO" id="GO:0005886">
    <property type="term" value="C:plasma membrane"/>
    <property type="evidence" value="ECO:0007669"/>
    <property type="project" value="TreeGrafter"/>
</dbReference>
<dbReference type="AlphaFoldDB" id="A0A8S3B1N7"/>
<gene>
    <name evidence="2" type="ORF">SMN809_LOCUS46550</name>
</gene>
<feature type="region of interest" description="Disordered" evidence="1">
    <location>
        <begin position="1"/>
        <end position="21"/>
    </location>
</feature>
<accession>A0A8S3B1N7</accession>
<name>A0A8S3B1N7_9BILA</name>
<organism evidence="2 3">
    <name type="scientific">Rotaria magnacalcarata</name>
    <dbReference type="NCBI Taxonomy" id="392030"/>
    <lineage>
        <taxon>Eukaryota</taxon>
        <taxon>Metazoa</taxon>
        <taxon>Spiralia</taxon>
        <taxon>Gnathifera</taxon>
        <taxon>Rotifera</taxon>
        <taxon>Eurotatoria</taxon>
        <taxon>Bdelloidea</taxon>
        <taxon>Philodinida</taxon>
        <taxon>Philodinidae</taxon>
        <taxon>Rotaria</taxon>
    </lineage>
</organism>
<evidence type="ECO:0000313" key="2">
    <source>
        <dbReference type="EMBL" id="CAF4785907.1"/>
    </source>
</evidence>
<protein>
    <submittedName>
        <fullName evidence="2">Uncharacterized protein</fullName>
    </submittedName>
</protein>
<dbReference type="PANTHER" id="PTHR46141:SF1">
    <property type="entry name" value="SODIUM LEAK CHANNEL NALCN"/>
    <property type="match status" value="1"/>
</dbReference>
<dbReference type="GO" id="GO:0005261">
    <property type="term" value="F:monoatomic cation channel activity"/>
    <property type="evidence" value="ECO:0007669"/>
    <property type="project" value="InterPro"/>
</dbReference>
<reference evidence="2" key="1">
    <citation type="submission" date="2021-02" db="EMBL/GenBank/DDBJ databases">
        <authorList>
            <person name="Nowell W R."/>
        </authorList>
    </citation>
    <scope>NUCLEOTIDE SEQUENCE</scope>
</reference>
<dbReference type="PANTHER" id="PTHR46141">
    <property type="entry name" value="SODIUM LEAK CHANNEL NON-SELECTIVE PROTEIN"/>
    <property type="match status" value="1"/>
</dbReference>
<dbReference type="GO" id="GO:0032224">
    <property type="term" value="P:positive regulation of synaptic transmission, cholinergic"/>
    <property type="evidence" value="ECO:0007669"/>
    <property type="project" value="TreeGrafter"/>
</dbReference>
<proteinExistence type="predicted"/>